<accession>A0ABS1LAF4</accession>
<organism evidence="2 3">
    <name type="scientific">Nocardioides baculatus</name>
    <dbReference type="NCBI Taxonomy" id="2801337"/>
    <lineage>
        <taxon>Bacteria</taxon>
        <taxon>Bacillati</taxon>
        <taxon>Actinomycetota</taxon>
        <taxon>Actinomycetes</taxon>
        <taxon>Propionibacteriales</taxon>
        <taxon>Nocardioidaceae</taxon>
        <taxon>Nocardioides</taxon>
    </lineage>
</organism>
<evidence type="ECO:0000259" key="1">
    <source>
        <dbReference type="Pfam" id="PF00535"/>
    </source>
</evidence>
<evidence type="ECO:0000313" key="2">
    <source>
        <dbReference type="EMBL" id="MBL0748512.1"/>
    </source>
</evidence>
<dbReference type="PANTHER" id="PTHR43179">
    <property type="entry name" value="RHAMNOSYLTRANSFERASE WBBL"/>
    <property type="match status" value="1"/>
</dbReference>
<feature type="domain" description="Glycosyltransferase 2-like" evidence="1">
    <location>
        <begin position="17"/>
        <end position="147"/>
    </location>
</feature>
<gene>
    <name evidence="2" type="ORF">JI751_12900</name>
</gene>
<evidence type="ECO:0000313" key="3">
    <source>
        <dbReference type="Proteomes" id="UP000636918"/>
    </source>
</evidence>
<dbReference type="InterPro" id="IPR029044">
    <property type="entry name" value="Nucleotide-diphossugar_trans"/>
</dbReference>
<keyword evidence="3" id="KW-1185">Reference proteome</keyword>
<dbReference type="PANTHER" id="PTHR43179:SF7">
    <property type="entry name" value="RHAMNOSYLTRANSFERASE WBBL"/>
    <property type="match status" value="1"/>
</dbReference>
<dbReference type="RefSeq" id="WP_201936874.1">
    <property type="nucleotide sequence ID" value="NZ_JAERSG010000003.1"/>
</dbReference>
<protein>
    <submittedName>
        <fullName evidence="2">Glycosyltransferase family 2 protein</fullName>
    </submittedName>
</protein>
<proteinExistence type="predicted"/>
<name>A0ABS1LAF4_9ACTN</name>
<dbReference type="SUPFAM" id="SSF53448">
    <property type="entry name" value="Nucleotide-diphospho-sugar transferases"/>
    <property type="match status" value="1"/>
</dbReference>
<dbReference type="InterPro" id="IPR001173">
    <property type="entry name" value="Glyco_trans_2-like"/>
</dbReference>
<dbReference type="EMBL" id="JAERSG010000003">
    <property type="protein sequence ID" value="MBL0748512.1"/>
    <property type="molecule type" value="Genomic_DNA"/>
</dbReference>
<dbReference type="Gene3D" id="3.90.550.10">
    <property type="entry name" value="Spore Coat Polysaccharide Biosynthesis Protein SpsA, Chain A"/>
    <property type="match status" value="1"/>
</dbReference>
<sequence length="325" mass="34412">MSEVSVPGTGVRPRVAVVVVTYNSADVLESCLASVRHAGAAEVVLTEVVVVDNDSRDETLALADGIADLPVRVVRLGANLGYAAGINAGVAALSAPHPDAVLVLNPDCRLLPGALETLARGLVRPGVGVVAPRLVNLDGSLQPTLRRRPSLTGAVVESLLGGHLADRLGVGEMVFREAPHRRAARASWVTGAALLVSWRLVEAAGPWDEAFLLYSEETEYLLRAADLGWTTWYEPHAVIEHRGGDYDVRPDMAALLSVNKVTLFQRRHGVVRGLAYRLALVAGLSIRSLAGVATARPACAALLLPSRRVTSLPQAPRLSAKLSKP</sequence>
<comment type="caution">
    <text evidence="2">The sequence shown here is derived from an EMBL/GenBank/DDBJ whole genome shotgun (WGS) entry which is preliminary data.</text>
</comment>
<reference evidence="2 3" key="1">
    <citation type="submission" date="2021-01" db="EMBL/GenBank/DDBJ databases">
        <title>Genome seq and assembly of Nocardiodes sp. G10.</title>
        <authorList>
            <person name="Chhetri G."/>
        </authorList>
    </citation>
    <scope>NUCLEOTIDE SEQUENCE [LARGE SCALE GENOMIC DNA]</scope>
    <source>
        <strain evidence="2 3">G10</strain>
    </source>
</reference>
<dbReference type="Pfam" id="PF00535">
    <property type="entry name" value="Glycos_transf_2"/>
    <property type="match status" value="1"/>
</dbReference>
<dbReference type="Proteomes" id="UP000636918">
    <property type="component" value="Unassembled WGS sequence"/>
</dbReference>